<dbReference type="AlphaFoldDB" id="A0A894TDY3"/>
<evidence type="ECO:0000313" key="1">
    <source>
        <dbReference type="EMBL" id="QRX38402.1"/>
    </source>
</evidence>
<dbReference type="EMBL" id="MW030510">
    <property type="protein sequence ID" value="QRX38402.1"/>
    <property type="molecule type" value="Genomic_DNA"/>
</dbReference>
<sequence length="52" mass="6237">MQRQKWILTKSISVFAAMHIYLNQCPLVKKWVPFVPFGACYADKRPHRYRIV</sequence>
<reference evidence="1" key="1">
    <citation type="journal article" name="Vet. Microbiol.">
        <title>Identification of mcr-1 and a novel chloramphenicol resistance gene catT on an integrative and conjugative element in an Actinobacillus strain of swine origin.</title>
        <authorList>
            <person name="Gao Y."/>
            <person name="Xia L."/>
            <person name="Pan R."/>
            <person name="Xuan H."/>
            <person name="Guo H."/>
            <person name="Song Q."/>
            <person name="Wei J."/>
            <person name="Shao D."/>
            <person name="Liu K."/>
            <person name="Li Z."/>
            <person name="Qiu Y."/>
            <person name="Ma Z."/>
            <person name="Li B."/>
        </authorList>
    </citation>
    <scope>NUCLEOTIDE SEQUENCE</scope>
    <source>
        <strain evidence="1">GY-402</strain>
    </source>
</reference>
<organism evidence="1">
    <name type="scientific">Actinobacillus sp</name>
    <dbReference type="NCBI Taxonomy" id="41114"/>
    <lineage>
        <taxon>Bacteria</taxon>
        <taxon>Pseudomonadati</taxon>
        <taxon>Pseudomonadota</taxon>
        <taxon>Gammaproteobacteria</taxon>
        <taxon>Pasteurellales</taxon>
        <taxon>Pasteurellaceae</taxon>
        <taxon>Actinobacillus</taxon>
    </lineage>
</organism>
<protein>
    <submittedName>
        <fullName evidence="1">Uncharacterized protein</fullName>
    </submittedName>
</protein>
<proteinExistence type="predicted"/>
<name>A0A894TDY3_9PAST</name>
<accession>A0A894TDY3</accession>